<reference evidence="1 2" key="1">
    <citation type="submission" date="2020-08" db="EMBL/GenBank/DDBJ databases">
        <title>Genomic Encyclopedia of Type Strains, Phase III (KMG-III): the genomes of soil and plant-associated and newly described type strains.</title>
        <authorList>
            <person name="Whitman W."/>
        </authorList>
    </citation>
    <scope>NUCLEOTIDE SEQUENCE [LARGE SCALE GENOMIC DNA]</scope>
    <source>
        <strain evidence="1 2">CECT 8571</strain>
    </source>
</reference>
<dbReference type="AlphaFoldDB" id="A0A839UPB1"/>
<dbReference type="RefSeq" id="WP_183910034.1">
    <property type="nucleotide sequence ID" value="NZ_JACHXZ010000002.1"/>
</dbReference>
<keyword evidence="2" id="KW-1185">Reference proteome</keyword>
<dbReference type="Pfam" id="PF08907">
    <property type="entry name" value="DUF1853"/>
    <property type="match status" value="1"/>
</dbReference>
<gene>
    <name evidence="1" type="ORF">FHS30_001745</name>
</gene>
<proteinExistence type="predicted"/>
<accession>A0A839UPB1</accession>
<dbReference type="EMBL" id="JACHXZ010000002">
    <property type="protein sequence ID" value="MBB3168561.1"/>
    <property type="molecule type" value="Genomic_DNA"/>
</dbReference>
<name>A0A839UPB1_9GAMM</name>
<protein>
    <recommendedName>
        <fullName evidence="3">DUF1853 family protein</fullName>
    </recommendedName>
</protein>
<dbReference type="InterPro" id="IPR015003">
    <property type="entry name" value="DUF1853"/>
</dbReference>
<evidence type="ECO:0000313" key="1">
    <source>
        <dbReference type="EMBL" id="MBB3168561.1"/>
    </source>
</evidence>
<dbReference type="Proteomes" id="UP000559987">
    <property type="component" value="Unassembled WGS sequence"/>
</dbReference>
<sequence>MDDRQLLRDLTWCIEAPSLINSPSWDGLQPLQSLLAEAKLAALPIVKPAPRLGHYYEQLWQHLLTDRLSWPLVAANRQISAGGKTLGALDLLHYAPSINTYCHTELAVKFYLRHESGDAQHHWIGPNAIDRLDIKIQRLTNHQLPLPQHPESKAAIDAWIASKSLPNRECASWQSKMVVQGWLFHPLQEQTKPAHASINPQHLRGHWLHHSAAIPQSAQSAHWILLPRLYWLARALIKREACVHSDSIGCWQNLRLNQPVHLTAKSLAHCLRQQQNSAQPQALLLAAVVPDGNYWREIDRWMLVPDGWPQPRTRSALPPFSK</sequence>
<evidence type="ECO:0000313" key="2">
    <source>
        <dbReference type="Proteomes" id="UP000559987"/>
    </source>
</evidence>
<comment type="caution">
    <text evidence="1">The sequence shown here is derived from an EMBL/GenBank/DDBJ whole genome shotgun (WGS) entry which is preliminary data.</text>
</comment>
<evidence type="ECO:0008006" key="3">
    <source>
        <dbReference type="Google" id="ProtNLM"/>
    </source>
</evidence>
<organism evidence="1 2">
    <name type="scientific">Simiduia aestuariiviva</name>
    <dbReference type="NCBI Taxonomy" id="1510459"/>
    <lineage>
        <taxon>Bacteria</taxon>
        <taxon>Pseudomonadati</taxon>
        <taxon>Pseudomonadota</taxon>
        <taxon>Gammaproteobacteria</taxon>
        <taxon>Cellvibrionales</taxon>
        <taxon>Cellvibrionaceae</taxon>
        <taxon>Simiduia</taxon>
    </lineage>
</organism>